<accession>A0A1L3ZHM1</accession>
<geneLocation type="plasmid" evidence="1">
    <name>unnamed1</name>
</geneLocation>
<dbReference type="Proteomes" id="UP000183050">
    <property type="component" value="Plasmid unnamed1"/>
</dbReference>
<reference evidence="1 2" key="1">
    <citation type="submission" date="2016-11" db="EMBL/GenBank/DDBJ databases">
        <title>Rhizobium leguminosarum bv. viciae strain Vaf12 isolated from Vavilovia formosa root nodules from Russia, Dagestan.</title>
        <authorList>
            <person name="Kimeklis A."/>
        </authorList>
    </citation>
    <scope>NUCLEOTIDE SEQUENCE [LARGE SCALE GENOMIC DNA]</scope>
    <source>
        <strain evidence="1 2">Vaf-108</strain>
        <plasmid evidence="2">Plasmid unnamed1</plasmid>
    </source>
</reference>
<name>A0A1L3ZHM1_RHILE</name>
<evidence type="ECO:0000313" key="2">
    <source>
        <dbReference type="Proteomes" id="UP000183050"/>
    </source>
</evidence>
<proteinExistence type="predicted"/>
<keyword evidence="1" id="KW-0614">Plasmid</keyword>
<evidence type="ECO:0000313" key="1">
    <source>
        <dbReference type="EMBL" id="API55154.1"/>
    </source>
</evidence>
<protein>
    <submittedName>
        <fullName evidence="1">Uncharacterized protein</fullName>
    </submittedName>
</protein>
<organism evidence="1 2">
    <name type="scientific">Rhizobium leguminosarum</name>
    <dbReference type="NCBI Taxonomy" id="384"/>
    <lineage>
        <taxon>Bacteria</taxon>
        <taxon>Pseudomonadati</taxon>
        <taxon>Pseudomonadota</taxon>
        <taxon>Alphaproteobacteria</taxon>
        <taxon>Hyphomicrobiales</taxon>
        <taxon>Rhizobiaceae</taxon>
        <taxon>Rhizobium/Agrobacterium group</taxon>
        <taxon>Rhizobium</taxon>
    </lineage>
</organism>
<dbReference type="AlphaFoldDB" id="A0A1L3ZHM1"/>
<sequence length="64" mass="6984">MSEVARDPLYRRHRFPAEIIAQRAMSRCLIKVGTGRLSETSGGCAGHGFPLRHCADPMDVDGEG</sequence>
<dbReference type="EMBL" id="CP018229">
    <property type="protein sequence ID" value="API55154.1"/>
    <property type="molecule type" value="Genomic_DNA"/>
</dbReference>
<gene>
    <name evidence="1" type="ORF">BMW22_26505</name>
</gene>